<proteinExistence type="inferred from homology"/>
<dbReference type="Gene3D" id="3.90.550.10">
    <property type="entry name" value="Spore Coat Polysaccharide Biosynthesis Protein SpsA, Chain A"/>
    <property type="match status" value="1"/>
</dbReference>
<feature type="domain" description="Glycosyltransferase 2-like" evidence="2">
    <location>
        <begin position="8"/>
        <end position="124"/>
    </location>
</feature>
<dbReference type="InterPro" id="IPR029044">
    <property type="entry name" value="Nucleotide-diphossugar_trans"/>
</dbReference>
<dbReference type="InterPro" id="IPR001173">
    <property type="entry name" value="Glyco_trans_2-like"/>
</dbReference>
<dbReference type="PANTHER" id="PTHR43630:SF2">
    <property type="entry name" value="GLYCOSYLTRANSFERASE"/>
    <property type="match status" value="1"/>
</dbReference>
<comment type="similarity">
    <text evidence="1">Belongs to the glycosyltransferase 2 family. WaaE/KdtX subfamily.</text>
</comment>
<comment type="caution">
    <text evidence="3">The sequence shown here is derived from an EMBL/GenBank/DDBJ whole genome shotgun (WGS) entry which is preliminary data.</text>
</comment>
<dbReference type="OrthoDB" id="9815923at2"/>
<evidence type="ECO:0000259" key="2">
    <source>
        <dbReference type="Pfam" id="PF00535"/>
    </source>
</evidence>
<dbReference type="AlphaFoldDB" id="A0A7K0EFY7"/>
<accession>A0A7K0EFY7</accession>
<keyword evidence="3" id="KW-0808">Transferase</keyword>
<reference evidence="3 4" key="1">
    <citation type="journal article" date="2018" name="Antonie Van Leeuwenhoek">
        <title>Larkinella terrae sp. nov., isolated from soil on Jeju Island, South Korea.</title>
        <authorList>
            <person name="Ten L.N."/>
            <person name="Jeon J."/>
            <person name="Park S.J."/>
            <person name="Park S."/>
            <person name="Lee S.Y."/>
            <person name="Kim M.K."/>
            <person name="Jung H.Y."/>
        </authorList>
    </citation>
    <scope>NUCLEOTIDE SEQUENCE [LARGE SCALE GENOMIC DNA]</scope>
    <source>
        <strain evidence="3 4">KCTC 52001</strain>
    </source>
</reference>
<dbReference type="Proteomes" id="UP000441754">
    <property type="component" value="Unassembled WGS sequence"/>
</dbReference>
<dbReference type="EMBL" id="WJXZ01000002">
    <property type="protein sequence ID" value="MRS60734.1"/>
    <property type="molecule type" value="Genomic_DNA"/>
</dbReference>
<dbReference type="GO" id="GO:0016740">
    <property type="term" value="F:transferase activity"/>
    <property type="evidence" value="ECO:0007669"/>
    <property type="project" value="UniProtKB-KW"/>
</dbReference>
<dbReference type="RefSeq" id="WP_154173973.1">
    <property type="nucleotide sequence ID" value="NZ_WJXZ01000002.1"/>
</dbReference>
<keyword evidence="4" id="KW-1185">Reference proteome</keyword>
<gene>
    <name evidence="3" type="ORF">GJJ30_05465</name>
</gene>
<sequence>MSTLLDLTIVIPVRNEEKNLPTCLARIGKNLARHIVVVDSGSTDSTREIAHKYGADVVDFDWNGKFPKKRNWYLRNHTPTTKWVLFLDADEFLTDEFKSELQLTLQQDNPKVGYWLRYTVYFLGKENKGGYFLHKLALFQVGAGEYEKIDEDQWSQFDMEIHEHPVLNGEIGTIRSKIDHRDFRGVSYYVAKHNEYSSWEAARFLKLASDAKSKQSWTWMQRIKYGLMRTPLLGPVYFFGSYILMGGFRDGSRGFAFAILKMAYFTQMYCKIREIEQEQKQQIATSLSRKKSEIWN</sequence>
<organism evidence="3 4">
    <name type="scientific">Larkinella terrae</name>
    <dbReference type="NCBI Taxonomy" id="2025311"/>
    <lineage>
        <taxon>Bacteria</taxon>
        <taxon>Pseudomonadati</taxon>
        <taxon>Bacteroidota</taxon>
        <taxon>Cytophagia</taxon>
        <taxon>Cytophagales</taxon>
        <taxon>Spirosomataceae</taxon>
        <taxon>Larkinella</taxon>
    </lineage>
</organism>
<dbReference type="PANTHER" id="PTHR43630">
    <property type="entry name" value="POLY-BETA-1,6-N-ACETYL-D-GLUCOSAMINE SYNTHASE"/>
    <property type="match status" value="1"/>
</dbReference>
<dbReference type="CDD" id="cd02511">
    <property type="entry name" value="Beta4Glucosyltransferase"/>
    <property type="match status" value="1"/>
</dbReference>
<name>A0A7K0EFY7_9BACT</name>
<dbReference type="SUPFAM" id="SSF53448">
    <property type="entry name" value="Nucleotide-diphospho-sugar transferases"/>
    <property type="match status" value="1"/>
</dbReference>
<dbReference type="Pfam" id="PF00535">
    <property type="entry name" value="Glycos_transf_2"/>
    <property type="match status" value="1"/>
</dbReference>
<protein>
    <submittedName>
        <fullName evidence="3">Glycosyltransferase</fullName>
    </submittedName>
</protein>
<evidence type="ECO:0000256" key="1">
    <source>
        <dbReference type="ARBA" id="ARBA00038494"/>
    </source>
</evidence>
<evidence type="ECO:0000313" key="4">
    <source>
        <dbReference type="Proteomes" id="UP000441754"/>
    </source>
</evidence>
<evidence type="ECO:0000313" key="3">
    <source>
        <dbReference type="EMBL" id="MRS60734.1"/>
    </source>
</evidence>